<dbReference type="InterPro" id="IPR058031">
    <property type="entry name" value="AAA_lid_NorR"/>
</dbReference>
<dbReference type="PROSITE" id="PS50112">
    <property type="entry name" value="PAS"/>
    <property type="match status" value="1"/>
</dbReference>
<keyword evidence="5" id="KW-0804">Transcription</keyword>
<dbReference type="InterPro" id="IPR013767">
    <property type="entry name" value="PAS_fold"/>
</dbReference>
<name>A0ABR7JLZ8_9FIRM</name>
<dbReference type="InterPro" id="IPR025662">
    <property type="entry name" value="Sigma_54_int_dom_ATP-bd_1"/>
</dbReference>
<dbReference type="InterPro" id="IPR036388">
    <property type="entry name" value="WH-like_DNA-bd_sf"/>
</dbReference>
<dbReference type="Gene3D" id="3.40.50.300">
    <property type="entry name" value="P-loop containing nucleotide triphosphate hydrolases"/>
    <property type="match status" value="1"/>
</dbReference>
<dbReference type="InterPro" id="IPR025944">
    <property type="entry name" value="Sigma_54_int_dom_CS"/>
</dbReference>
<dbReference type="EMBL" id="JACRWE010000002">
    <property type="protein sequence ID" value="MBC5995943.1"/>
    <property type="molecule type" value="Genomic_DNA"/>
</dbReference>
<keyword evidence="9" id="KW-1185">Reference proteome</keyword>
<dbReference type="Pfam" id="PF25601">
    <property type="entry name" value="AAA_lid_14"/>
    <property type="match status" value="1"/>
</dbReference>
<evidence type="ECO:0000256" key="3">
    <source>
        <dbReference type="ARBA" id="ARBA00023015"/>
    </source>
</evidence>
<dbReference type="InterPro" id="IPR025943">
    <property type="entry name" value="Sigma_54_int_dom_ATP-bd_2"/>
</dbReference>
<evidence type="ECO:0000259" key="7">
    <source>
        <dbReference type="PROSITE" id="PS50112"/>
    </source>
</evidence>
<dbReference type="InterPro" id="IPR035965">
    <property type="entry name" value="PAS-like_dom_sf"/>
</dbReference>
<dbReference type="InterPro" id="IPR003593">
    <property type="entry name" value="AAA+_ATPase"/>
</dbReference>
<evidence type="ECO:0000313" key="9">
    <source>
        <dbReference type="Proteomes" id="UP000609849"/>
    </source>
</evidence>
<evidence type="ECO:0000256" key="5">
    <source>
        <dbReference type="ARBA" id="ARBA00023163"/>
    </source>
</evidence>
<dbReference type="InterPro" id="IPR027417">
    <property type="entry name" value="P-loop_NTPase"/>
</dbReference>
<evidence type="ECO:0000313" key="8">
    <source>
        <dbReference type="EMBL" id="MBC5995943.1"/>
    </source>
</evidence>
<dbReference type="RefSeq" id="WP_153923926.1">
    <property type="nucleotide sequence ID" value="NZ_JACRWE010000002.1"/>
</dbReference>
<reference evidence="8 9" key="1">
    <citation type="submission" date="2020-08" db="EMBL/GenBank/DDBJ databases">
        <authorList>
            <person name="Liu C."/>
            <person name="Sun Q."/>
        </authorList>
    </citation>
    <scope>NUCLEOTIDE SEQUENCE [LARGE SCALE GENOMIC DNA]</scope>
    <source>
        <strain evidence="8 9">NSJ-18</strain>
    </source>
</reference>
<evidence type="ECO:0000259" key="6">
    <source>
        <dbReference type="PROSITE" id="PS50045"/>
    </source>
</evidence>
<dbReference type="PANTHER" id="PTHR32071">
    <property type="entry name" value="TRANSCRIPTIONAL REGULATORY PROTEIN"/>
    <property type="match status" value="1"/>
</dbReference>
<sequence length="666" mass="77064">MKKILIISFGEHTGLSIKAQLKDILGDKFEIINLSVDDSFDYCLYTDLVIFSSEEVRDICLLTVDKEFDFIVLKRVIRHECIDEILKIRENKDVLVVNDTEESCKEVINQLKKQGIDHVKYYQYYPGISEYKETDVAITPGESHLVPNGIKRVIDISARRMDVTSLIEVLMKLNCIEEYGSLVSSYFYRDMINISKKYINMYQETNRLKEILTNILDNQKNGIIYTDIENRVFVLNEEAINLLNISRQDIIGKDIYTIFKELKEDIISINNREVLVSKEKIKSNNFYSGNMIVLNEVKHIHKIDDELRKKERSKENYARYTFDDMVGDSKSVTKSIDLAKKVAKTNSTVLIQGETGTGKEVLAQAIHNESERKDYPFIAINFAAIPENLIESELFGYEEGAFTGAKKGGKIGLFKKAHKGTIFLDEIGDASLYLQSRLLRVLQEREITPVGSTETIPIDIRVIAATNKELFEEVKLKNFREDLYYRLNVMPIYSIPLRNRKEDIKLLLKYYLSKVTKNNDLSSFFTEDAIRLLEDYNWPGNIRELVNVVEYVSTIKEIGIKIDINDLPKYIVELINKNGNKDIFEAKLSLEQDLDEKELWVLRKIYKYEGIGRRTLSIISYEEGYDIGEGRIRSIMKKLRLYGYIDINKGLKGTKILKKGIERVNL</sequence>
<dbReference type="Gene3D" id="3.30.450.20">
    <property type="entry name" value="PAS domain"/>
    <property type="match status" value="1"/>
</dbReference>
<organism evidence="8 9">
    <name type="scientific">Romboutsia faecis</name>
    <dbReference type="NCBI Taxonomy" id="2764597"/>
    <lineage>
        <taxon>Bacteria</taxon>
        <taxon>Bacillati</taxon>
        <taxon>Bacillota</taxon>
        <taxon>Clostridia</taxon>
        <taxon>Peptostreptococcales</taxon>
        <taxon>Peptostreptococcaceae</taxon>
        <taxon>Romboutsia</taxon>
    </lineage>
</organism>
<dbReference type="SUPFAM" id="SSF55785">
    <property type="entry name" value="PYP-like sensor domain (PAS domain)"/>
    <property type="match status" value="1"/>
</dbReference>
<dbReference type="PROSITE" id="PS50045">
    <property type="entry name" value="SIGMA54_INTERACT_4"/>
    <property type="match status" value="1"/>
</dbReference>
<dbReference type="SMART" id="SM00382">
    <property type="entry name" value="AAA"/>
    <property type="match status" value="1"/>
</dbReference>
<dbReference type="Proteomes" id="UP000609849">
    <property type="component" value="Unassembled WGS sequence"/>
</dbReference>
<dbReference type="SMART" id="SM00091">
    <property type="entry name" value="PAS"/>
    <property type="match status" value="1"/>
</dbReference>
<dbReference type="PANTHER" id="PTHR32071:SF57">
    <property type="entry name" value="C4-DICARBOXYLATE TRANSPORT TRANSCRIPTIONAL REGULATORY PROTEIN DCTD"/>
    <property type="match status" value="1"/>
</dbReference>
<evidence type="ECO:0000256" key="1">
    <source>
        <dbReference type="ARBA" id="ARBA00022741"/>
    </source>
</evidence>
<dbReference type="Pfam" id="PF00158">
    <property type="entry name" value="Sigma54_activat"/>
    <property type="match status" value="1"/>
</dbReference>
<dbReference type="Pfam" id="PF00989">
    <property type="entry name" value="PAS"/>
    <property type="match status" value="1"/>
</dbReference>
<dbReference type="PROSITE" id="PS00676">
    <property type="entry name" value="SIGMA54_INTERACT_2"/>
    <property type="match status" value="1"/>
</dbReference>
<keyword evidence="3" id="KW-0805">Transcription regulation</keyword>
<dbReference type="PROSITE" id="PS00688">
    <property type="entry name" value="SIGMA54_INTERACT_3"/>
    <property type="match status" value="1"/>
</dbReference>
<feature type="domain" description="Sigma-54 factor interaction" evidence="6">
    <location>
        <begin position="325"/>
        <end position="554"/>
    </location>
</feature>
<dbReference type="InterPro" id="IPR000014">
    <property type="entry name" value="PAS"/>
</dbReference>
<keyword evidence="2" id="KW-0067">ATP-binding</keyword>
<evidence type="ECO:0000256" key="2">
    <source>
        <dbReference type="ARBA" id="ARBA00022840"/>
    </source>
</evidence>
<protein>
    <submittedName>
        <fullName evidence="8">Sigma 54-interacting transcriptional regulator</fullName>
    </submittedName>
</protein>
<comment type="caution">
    <text evidence="8">The sequence shown here is derived from an EMBL/GenBank/DDBJ whole genome shotgun (WGS) entry which is preliminary data.</text>
</comment>
<dbReference type="InterPro" id="IPR002078">
    <property type="entry name" value="Sigma_54_int"/>
</dbReference>
<dbReference type="CDD" id="cd00130">
    <property type="entry name" value="PAS"/>
    <property type="match status" value="1"/>
</dbReference>
<dbReference type="Gene3D" id="1.10.10.10">
    <property type="entry name" value="Winged helix-like DNA-binding domain superfamily/Winged helix DNA-binding domain"/>
    <property type="match status" value="1"/>
</dbReference>
<evidence type="ECO:0000256" key="4">
    <source>
        <dbReference type="ARBA" id="ARBA00023125"/>
    </source>
</evidence>
<dbReference type="SUPFAM" id="SSF52540">
    <property type="entry name" value="P-loop containing nucleoside triphosphate hydrolases"/>
    <property type="match status" value="1"/>
</dbReference>
<gene>
    <name evidence="8" type="ORF">H8923_04160</name>
</gene>
<keyword evidence="1" id="KW-0547">Nucleotide-binding</keyword>
<feature type="domain" description="PAS" evidence="7">
    <location>
        <begin position="208"/>
        <end position="259"/>
    </location>
</feature>
<proteinExistence type="predicted"/>
<keyword evidence="4" id="KW-0238">DNA-binding</keyword>
<dbReference type="Gene3D" id="1.10.8.60">
    <property type="match status" value="1"/>
</dbReference>
<dbReference type="CDD" id="cd00009">
    <property type="entry name" value="AAA"/>
    <property type="match status" value="1"/>
</dbReference>
<dbReference type="PROSITE" id="PS00675">
    <property type="entry name" value="SIGMA54_INTERACT_1"/>
    <property type="match status" value="1"/>
</dbReference>
<accession>A0ABR7JLZ8</accession>